<dbReference type="RefSeq" id="WP_101287343.1">
    <property type="nucleotide sequence ID" value="NZ_FOUQ01000001.1"/>
</dbReference>
<evidence type="ECO:0000259" key="1">
    <source>
        <dbReference type="SMART" id="SM00852"/>
    </source>
</evidence>
<gene>
    <name evidence="2" type="ORF">CXZ10_02340</name>
</gene>
<dbReference type="InterPro" id="IPR056596">
    <property type="entry name" value="FLAD1_M"/>
</dbReference>
<organism evidence="2 3">
    <name type="scientific">Pleomorphomonas diazotrophica</name>
    <dbReference type="NCBI Taxonomy" id="1166257"/>
    <lineage>
        <taxon>Bacteria</taxon>
        <taxon>Pseudomonadati</taxon>
        <taxon>Pseudomonadota</taxon>
        <taxon>Alphaproteobacteria</taxon>
        <taxon>Hyphomicrobiales</taxon>
        <taxon>Pleomorphomonadaceae</taxon>
        <taxon>Pleomorphomonas</taxon>
    </lineage>
</organism>
<evidence type="ECO:0000313" key="3">
    <source>
        <dbReference type="Proteomes" id="UP000233491"/>
    </source>
</evidence>
<feature type="domain" description="MoaB/Mog" evidence="1">
    <location>
        <begin position="9"/>
        <end position="170"/>
    </location>
</feature>
<dbReference type="CDD" id="cd00885">
    <property type="entry name" value="cinA"/>
    <property type="match status" value="1"/>
</dbReference>
<dbReference type="InterPro" id="IPR050101">
    <property type="entry name" value="CinA"/>
</dbReference>
<dbReference type="SMART" id="SM00852">
    <property type="entry name" value="MoCF_biosynth"/>
    <property type="match status" value="1"/>
</dbReference>
<dbReference type="OrthoDB" id="9801454at2"/>
<dbReference type="SUPFAM" id="SSF53218">
    <property type="entry name" value="Molybdenum cofactor biosynthesis proteins"/>
    <property type="match status" value="1"/>
</dbReference>
<dbReference type="Pfam" id="PF00994">
    <property type="entry name" value="MoCF_biosynth"/>
    <property type="match status" value="1"/>
</dbReference>
<evidence type="ECO:0000313" key="2">
    <source>
        <dbReference type="EMBL" id="PKR90248.1"/>
    </source>
</evidence>
<name>A0A1I4R2E7_9HYPH</name>
<keyword evidence="3" id="KW-1185">Reference proteome</keyword>
<accession>A0A1I4R2E7</accession>
<dbReference type="PANTHER" id="PTHR13939">
    <property type="entry name" value="NICOTINAMIDE-NUCLEOTIDE AMIDOHYDROLASE PNCC"/>
    <property type="match status" value="1"/>
</dbReference>
<protein>
    <submittedName>
        <fullName evidence="2">Competence/damage-inducible protein A</fullName>
    </submittedName>
</protein>
<dbReference type="Proteomes" id="UP000233491">
    <property type="component" value="Unassembled WGS sequence"/>
</dbReference>
<proteinExistence type="predicted"/>
<dbReference type="Pfam" id="PF24102">
    <property type="entry name" value="FLAD1_M"/>
    <property type="match status" value="1"/>
</dbReference>
<dbReference type="PANTHER" id="PTHR13939:SF0">
    <property type="entry name" value="NMN AMIDOHYDROLASE-LIKE PROTEIN YFAY"/>
    <property type="match status" value="1"/>
</dbReference>
<dbReference type="Gene3D" id="3.40.980.10">
    <property type="entry name" value="MoaB/Mog-like domain"/>
    <property type="match status" value="1"/>
</dbReference>
<dbReference type="InterPro" id="IPR001453">
    <property type="entry name" value="MoaB/Mog_dom"/>
</dbReference>
<comment type="caution">
    <text evidence="2">The sequence shown here is derived from an EMBL/GenBank/DDBJ whole genome shotgun (WGS) entry which is preliminary data.</text>
</comment>
<sequence length="255" mass="27032">MTAQSPSAAVLIIGDEILSGRTRDSNSGHIAAFLTEIGIDLREIRVVPDEEDRIVAALDALRTAYTYVFTTGGIGPTHDDITADAVAKAFGVAIEYHPEAIEILRQHYVAPEELTEARLRMARIPVGATLIDNPVSKAPGFHIGNVFVMAGVPKIMQAMLLNIEKELHGGVPVQSVTVDCPFGEGVIGTALGEVAEAHPLVSIGSYPVLAARNFSTKLVIRSRDAAALAVAKTAVEAMLADIARHKAGDSTLTDY</sequence>
<reference evidence="2 3" key="1">
    <citation type="submission" date="2017-12" db="EMBL/GenBank/DDBJ databases">
        <title>Anaerobic carbon monoxide metabolism by Pleomorphomonas carboxyditropha sp. nov., a new mesophilic hydrogenogenic carboxidotroph.</title>
        <authorList>
            <person name="Esquivel-Elizondo S."/>
            <person name="Krajmalnik-Brown R."/>
        </authorList>
    </citation>
    <scope>NUCLEOTIDE SEQUENCE [LARGE SCALE GENOMIC DNA]</scope>
    <source>
        <strain evidence="2 3">R5-392</strain>
    </source>
</reference>
<dbReference type="EMBL" id="PJNW01000002">
    <property type="protein sequence ID" value="PKR90248.1"/>
    <property type="molecule type" value="Genomic_DNA"/>
</dbReference>
<dbReference type="InterPro" id="IPR036425">
    <property type="entry name" value="MoaB/Mog-like_dom_sf"/>
</dbReference>
<dbReference type="AlphaFoldDB" id="A0A1I4R2E7"/>